<feature type="transmembrane region" description="Helical" evidence="1">
    <location>
        <begin position="9"/>
        <end position="26"/>
    </location>
</feature>
<accession>A0ABU3BSS8</accession>
<feature type="transmembrane region" description="Helical" evidence="1">
    <location>
        <begin position="38"/>
        <end position="58"/>
    </location>
</feature>
<gene>
    <name evidence="2" type="ORF">RM540_11340</name>
</gene>
<name>A0ABU3BSS8_9BACT</name>
<evidence type="ECO:0000313" key="3">
    <source>
        <dbReference type="Proteomes" id="UP001267426"/>
    </source>
</evidence>
<keyword evidence="3" id="KW-1185">Reference proteome</keyword>
<protein>
    <recommendedName>
        <fullName evidence="4">Superinfection immunity protein</fullName>
    </recommendedName>
</protein>
<proteinExistence type="predicted"/>
<comment type="caution">
    <text evidence="2">The sequence shown here is derived from an EMBL/GenBank/DDBJ whole genome shotgun (WGS) entry which is preliminary data.</text>
</comment>
<keyword evidence="1" id="KW-0472">Membrane</keyword>
<evidence type="ECO:0008006" key="4">
    <source>
        <dbReference type="Google" id="ProtNLM"/>
    </source>
</evidence>
<sequence length="65" mass="6938">MSADALKRLLILSTGAAYLASVPWAYHDAEQRGKSGPLVALGVGLVSWPFGLLAWLFARPARRSG</sequence>
<dbReference type="Proteomes" id="UP001267426">
    <property type="component" value="Unassembled WGS sequence"/>
</dbReference>
<organism evidence="2 3">
    <name type="scientific">Rubrivirga litoralis</name>
    <dbReference type="NCBI Taxonomy" id="3075598"/>
    <lineage>
        <taxon>Bacteria</taxon>
        <taxon>Pseudomonadati</taxon>
        <taxon>Rhodothermota</taxon>
        <taxon>Rhodothermia</taxon>
        <taxon>Rhodothermales</taxon>
        <taxon>Rubricoccaceae</taxon>
        <taxon>Rubrivirga</taxon>
    </lineage>
</organism>
<keyword evidence="1" id="KW-0812">Transmembrane</keyword>
<evidence type="ECO:0000313" key="2">
    <source>
        <dbReference type="EMBL" id="MDT0632342.1"/>
    </source>
</evidence>
<dbReference type="EMBL" id="JAVRHT010000026">
    <property type="protein sequence ID" value="MDT0632342.1"/>
    <property type="molecule type" value="Genomic_DNA"/>
</dbReference>
<dbReference type="RefSeq" id="WP_311664143.1">
    <property type="nucleotide sequence ID" value="NZ_JAVRHT010000026.1"/>
</dbReference>
<reference evidence="2 3" key="1">
    <citation type="submission" date="2023-09" db="EMBL/GenBank/DDBJ databases">
        <authorList>
            <person name="Rey-Velasco X."/>
        </authorList>
    </citation>
    <scope>NUCLEOTIDE SEQUENCE [LARGE SCALE GENOMIC DNA]</scope>
    <source>
        <strain evidence="2 3">F394</strain>
    </source>
</reference>
<keyword evidence="1" id="KW-1133">Transmembrane helix</keyword>
<evidence type="ECO:0000256" key="1">
    <source>
        <dbReference type="SAM" id="Phobius"/>
    </source>
</evidence>